<name>A0A7W9ETV4_9SPHN</name>
<reference evidence="1 2" key="1">
    <citation type="submission" date="2020-08" db="EMBL/GenBank/DDBJ databases">
        <title>Genomic Encyclopedia of Type Strains, Phase IV (KMG-IV): sequencing the most valuable type-strain genomes for metagenomic binning, comparative biology and taxonomic classification.</title>
        <authorList>
            <person name="Goeker M."/>
        </authorList>
    </citation>
    <scope>NUCLEOTIDE SEQUENCE [LARGE SCALE GENOMIC DNA]</scope>
    <source>
        <strain evidence="1 2">DSM 100044</strain>
    </source>
</reference>
<keyword evidence="2" id="KW-1185">Reference proteome</keyword>
<protein>
    <submittedName>
        <fullName evidence="1">Uncharacterized protein</fullName>
    </submittedName>
</protein>
<dbReference type="Proteomes" id="UP000546200">
    <property type="component" value="Unassembled WGS sequence"/>
</dbReference>
<proteinExistence type="predicted"/>
<comment type="caution">
    <text evidence="1">The sequence shown here is derived from an EMBL/GenBank/DDBJ whole genome shotgun (WGS) entry which is preliminary data.</text>
</comment>
<dbReference type="RefSeq" id="WP_184056021.1">
    <property type="nucleotide sequence ID" value="NZ_JACIJK010000004.1"/>
</dbReference>
<evidence type="ECO:0000313" key="1">
    <source>
        <dbReference type="EMBL" id="MBB5714561.1"/>
    </source>
</evidence>
<accession>A0A7W9ETV4</accession>
<dbReference type="AlphaFoldDB" id="A0A7W9ETV4"/>
<organism evidence="1 2">
    <name type="scientific">Sphingomonas aerophila</name>
    <dbReference type="NCBI Taxonomy" id="1344948"/>
    <lineage>
        <taxon>Bacteria</taxon>
        <taxon>Pseudomonadati</taxon>
        <taxon>Pseudomonadota</taxon>
        <taxon>Alphaproteobacteria</taxon>
        <taxon>Sphingomonadales</taxon>
        <taxon>Sphingomonadaceae</taxon>
        <taxon>Sphingomonas</taxon>
    </lineage>
</organism>
<dbReference type="EMBL" id="JACIJK010000004">
    <property type="protein sequence ID" value="MBB5714561.1"/>
    <property type="molecule type" value="Genomic_DNA"/>
</dbReference>
<sequence length="267" mass="29061">MVLPISLSGCFNHQFLSQGPSLALGRSLLYVWRMRLLRRRLTLAAVPGLLAASGLPPFPAVAQNLDERRQSLIGIYDGSQSEIAAGIELRADGRFLYGLSYGALDEEAEGRWSLKDGAVLLTSDPVTPPRFVLVEEHDGPFGSLSIKLDLPKGMSGQYFRAAIRFADGTIAEQQLTEEGELAATGVARRPVSITLHLPIAGVSSDPSLLSGADGHQLRFRFEPHDLGKVAFEQTALRIEGNDLVLGRHDRTLHFHRQRVPEVPGPGL</sequence>
<evidence type="ECO:0000313" key="2">
    <source>
        <dbReference type="Proteomes" id="UP000546200"/>
    </source>
</evidence>
<gene>
    <name evidence="1" type="ORF">FHS94_001397</name>
</gene>